<organism evidence="1">
    <name type="scientific">CrAss-like virus sp. ctRQZ5</name>
    <dbReference type="NCBI Taxonomy" id="2826824"/>
    <lineage>
        <taxon>Viruses</taxon>
        <taxon>Duplodnaviria</taxon>
        <taxon>Heunggongvirae</taxon>
        <taxon>Uroviricota</taxon>
        <taxon>Caudoviricetes</taxon>
        <taxon>Crassvirales</taxon>
    </lineage>
</organism>
<protein>
    <submittedName>
        <fullName evidence="1">Uncharacterized protein</fullName>
    </submittedName>
</protein>
<evidence type="ECO:0000313" key="1">
    <source>
        <dbReference type="EMBL" id="DAD74719.1"/>
    </source>
</evidence>
<accession>A0A8S5LXZ6</accession>
<sequence length="47" mass="5344">MIPLLLSLLSKVPSNLAYVIISRFNMSGLRDKNHKGIFLSRPIIYLT</sequence>
<reference evidence="1" key="1">
    <citation type="journal article" date="2021" name="Proc. Natl. Acad. Sci. U.S.A.">
        <title>A Catalog of Tens of Thousands of Viruses from Human Metagenomes Reveals Hidden Associations with Chronic Diseases.</title>
        <authorList>
            <person name="Tisza M.J."/>
            <person name="Buck C.B."/>
        </authorList>
    </citation>
    <scope>NUCLEOTIDE SEQUENCE</scope>
    <source>
        <strain evidence="1">CtRQZ5</strain>
    </source>
</reference>
<proteinExistence type="predicted"/>
<dbReference type="EMBL" id="BK014764">
    <property type="protein sequence ID" value="DAD74719.1"/>
    <property type="molecule type" value="Genomic_DNA"/>
</dbReference>
<name>A0A8S5LXZ6_9CAUD</name>